<sequence length="101" mass="11801">MNEKLLAYTWLTLGLHWLDVIMDLQAVQMRFAGTCALPPTYLDLCPELWRAATLLYVRTPHQALDWIPDSYKFRRIREVIFDVIFYSGAKATESPQRIKVV</sequence>
<feature type="chain" id="PRO_5008577590" evidence="1">
    <location>
        <begin position="27"/>
        <end position="101"/>
    </location>
</feature>
<dbReference type="EMBL" id="BBTG02000008">
    <property type="protein sequence ID" value="GAO15797.1"/>
    <property type="molecule type" value="Genomic_DNA"/>
</dbReference>
<accession>A0A1B5KXM1</accession>
<proteinExistence type="predicted"/>
<reference evidence="3" key="1">
    <citation type="journal article" date="2016" name="Genome Announc.">
        <title>Genome sequence of Ustilaginoidea virens IPU010, a rice pathogenic fungus causing false smut.</title>
        <authorList>
            <person name="Kumagai T."/>
            <person name="Ishii T."/>
            <person name="Terai G."/>
            <person name="Umemura M."/>
            <person name="Machida M."/>
            <person name="Asai K."/>
        </authorList>
    </citation>
    <scope>NUCLEOTIDE SEQUENCE [LARGE SCALE GENOMIC DNA]</scope>
    <source>
        <strain evidence="3">IPU010</strain>
    </source>
</reference>
<gene>
    <name evidence="2" type="ORF">UVI_02021390</name>
</gene>
<name>A0A1B5KXM1_USTVR</name>
<dbReference type="AlphaFoldDB" id="A0A1B5KXM1"/>
<keyword evidence="1" id="KW-0732">Signal</keyword>
<dbReference type="Proteomes" id="UP000054053">
    <property type="component" value="Unassembled WGS sequence"/>
</dbReference>
<evidence type="ECO:0000313" key="3">
    <source>
        <dbReference type="Proteomes" id="UP000054053"/>
    </source>
</evidence>
<evidence type="ECO:0000313" key="2">
    <source>
        <dbReference type="EMBL" id="GAO15797.1"/>
    </source>
</evidence>
<evidence type="ECO:0000256" key="1">
    <source>
        <dbReference type="SAM" id="SignalP"/>
    </source>
</evidence>
<feature type="signal peptide" evidence="1">
    <location>
        <begin position="1"/>
        <end position="26"/>
    </location>
</feature>
<comment type="caution">
    <text evidence="2">The sequence shown here is derived from an EMBL/GenBank/DDBJ whole genome shotgun (WGS) entry which is preliminary data.</text>
</comment>
<protein>
    <submittedName>
        <fullName evidence="2">Uncharacterized protein</fullName>
    </submittedName>
</protein>
<organism evidence="2 3">
    <name type="scientific">Ustilaginoidea virens</name>
    <name type="common">Rice false smut fungus</name>
    <name type="synonym">Villosiclava virens</name>
    <dbReference type="NCBI Taxonomy" id="1159556"/>
    <lineage>
        <taxon>Eukaryota</taxon>
        <taxon>Fungi</taxon>
        <taxon>Dikarya</taxon>
        <taxon>Ascomycota</taxon>
        <taxon>Pezizomycotina</taxon>
        <taxon>Sordariomycetes</taxon>
        <taxon>Hypocreomycetidae</taxon>
        <taxon>Hypocreales</taxon>
        <taxon>Clavicipitaceae</taxon>
        <taxon>Ustilaginoidea</taxon>
    </lineage>
</organism>